<sequence length="794" mass="90153">MAVCRNRIPKITHHIIFLFKLSNQNFINSAIYTNGHDLNLIQTRPICSNASRSTVESLISIFTRRPFSLDTPELQELSSNLTPDIVETVLKSFKNWRVAHMFFNWASNQKGYAHSCYTYNAMASILSNARQNALLRALALNLSNLQCFWTPGAFGYFIRCLGSQGLVKEAIDLFDQVKSSRVCVPNSYSYNCLLEAISKSGDAGLIELRLNEMRNLGWQIDKHALTPLLQCYCNGREFEKALGVFNEMRDKGWVDAHVLTTILVSFSKLGEVDRAFELIERMERDLNISLNEKTFCVLIHGFVKESRVDKALHLLDKMRRTGFVPNISIYDVLIGGLCQNKETDKALMLCKQMRELGMIPDVKIISKLLSCLRDERDMLMLIEEKQADLDLGKRTLLCNSVLAGFVNNGSVDRAYHFLRAMIGNEMNGEFEAEKILLAEENVCPDTTSFQTVIDGLCKSDKLDLALGLFFEMDQIGCKRSVLLFNNLIDCLSNADRLDDCFDLLNKMKESGFQPTHFTFNSIFGCLCRRGDVAGALDMVREMRVHGHQPWIKYYTLLVKKLCEHGRADDARNFLVDMTQVGFLPDMVAYSATIYGFLKTKELDQALELFREICRLGFYPDVVAYNMIINGLCKAKRILEAEDAINEMLSKGLVPSVVTYNFLIDGWCKYGDIDRAILCFSRMVEEEQEPNVITYTTLVDGLCKAQKPDHALKLWSEMEDKGCAPNRIAYMALIHGLCKCGKPDDALLYLQKMEDMEMTPDAFVYEALIDAFMSNSNTSMAHEVSEKMARNRNIS</sequence>
<dbReference type="InterPro" id="IPR011990">
    <property type="entry name" value="TPR-like_helical_dom_sf"/>
</dbReference>
<dbReference type="Pfam" id="PF13041">
    <property type="entry name" value="PPR_2"/>
    <property type="match status" value="4"/>
</dbReference>
<dbReference type="SUPFAM" id="SSF81901">
    <property type="entry name" value="HCP-like"/>
    <property type="match status" value="1"/>
</dbReference>
<feature type="repeat" description="PPR" evidence="3">
    <location>
        <begin position="585"/>
        <end position="619"/>
    </location>
</feature>
<organism evidence="5 6">
    <name type="scientific">Abeliophyllum distichum</name>
    <dbReference type="NCBI Taxonomy" id="126358"/>
    <lineage>
        <taxon>Eukaryota</taxon>
        <taxon>Viridiplantae</taxon>
        <taxon>Streptophyta</taxon>
        <taxon>Embryophyta</taxon>
        <taxon>Tracheophyta</taxon>
        <taxon>Spermatophyta</taxon>
        <taxon>Magnoliopsida</taxon>
        <taxon>eudicotyledons</taxon>
        <taxon>Gunneridae</taxon>
        <taxon>Pentapetalae</taxon>
        <taxon>asterids</taxon>
        <taxon>lamiids</taxon>
        <taxon>Lamiales</taxon>
        <taxon>Oleaceae</taxon>
        <taxon>Forsythieae</taxon>
        <taxon>Abeliophyllum</taxon>
    </lineage>
</organism>
<feature type="repeat" description="PPR" evidence="3">
    <location>
        <begin position="221"/>
        <end position="255"/>
    </location>
</feature>
<accession>A0ABD1PNF6</accession>
<dbReference type="InterPro" id="IPR002885">
    <property type="entry name" value="PPR_rpt"/>
</dbReference>
<feature type="repeat" description="PPR" evidence="3">
    <location>
        <begin position="620"/>
        <end position="654"/>
    </location>
</feature>
<dbReference type="Pfam" id="PF23276">
    <property type="entry name" value="TPR_24"/>
    <property type="match status" value="1"/>
</dbReference>
<dbReference type="AlphaFoldDB" id="A0ABD1PNF6"/>
<feature type="repeat" description="PPR" evidence="3">
    <location>
        <begin position="550"/>
        <end position="584"/>
    </location>
</feature>
<keyword evidence="2" id="KW-0677">Repeat</keyword>
<dbReference type="PANTHER" id="PTHR47447:SF28">
    <property type="entry name" value="PENTACOTRIPEPTIDE-REPEAT REGION OF PRORP DOMAIN-CONTAINING PROTEIN"/>
    <property type="match status" value="1"/>
</dbReference>
<name>A0ABD1PNF6_9LAMI</name>
<feature type="repeat" description="PPR" evidence="3">
    <location>
        <begin position="515"/>
        <end position="549"/>
    </location>
</feature>
<dbReference type="Proteomes" id="UP001604336">
    <property type="component" value="Unassembled WGS sequence"/>
</dbReference>
<dbReference type="Pfam" id="PF12854">
    <property type="entry name" value="PPR_1"/>
    <property type="match status" value="2"/>
</dbReference>
<evidence type="ECO:0000256" key="1">
    <source>
        <dbReference type="ARBA" id="ARBA00007626"/>
    </source>
</evidence>
<feature type="repeat" description="PPR" evidence="3">
    <location>
        <begin position="655"/>
        <end position="689"/>
    </location>
</feature>
<feature type="repeat" description="PPR" evidence="3">
    <location>
        <begin position="445"/>
        <end position="479"/>
    </location>
</feature>
<feature type="repeat" description="PPR" evidence="3">
    <location>
        <begin position="690"/>
        <end position="724"/>
    </location>
</feature>
<feature type="repeat" description="PPR" evidence="3">
    <location>
        <begin position="480"/>
        <end position="514"/>
    </location>
</feature>
<feature type="repeat" description="PPR" evidence="3">
    <location>
        <begin position="326"/>
        <end position="360"/>
    </location>
</feature>
<comment type="similarity">
    <text evidence="1">Belongs to the PPR family. P subfamily.</text>
</comment>
<feature type="repeat" description="PPR" evidence="3">
    <location>
        <begin position="291"/>
        <end position="325"/>
    </location>
</feature>
<dbReference type="PANTHER" id="PTHR47447">
    <property type="entry name" value="OS03G0856100 PROTEIN"/>
    <property type="match status" value="1"/>
</dbReference>
<dbReference type="EMBL" id="JBFOLK010000013">
    <property type="protein sequence ID" value="KAL2465450.1"/>
    <property type="molecule type" value="Genomic_DNA"/>
</dbReference>
<gene>
    <name evidence="5" type="ORF">Adt_41301</name>
</gene>
<feature type="repeat" description="PPR" evidence="3">
    <location>
        <begin position="725"/>
        <end position="759"/>
    </location>
</feature>
<dbReference type="NCBIfam" id="TIGR00756">
    <property type="entry name" value="PPR"/>
    <property type="match status" value="12"/>
</dbReference>
<feature type="domain" description="Pentatricopeptide repeat-containing protein-mitochondrial" evidence="4">
    <location>
        <begin position="194"/>
        <end position="315"/>
    </location>
</feature>
<reference evidence="6" key="1">
    <citation type="submission" date="2024-07" db="EMBL/GenBank/DDBJ databases">
        <title>Two chromosome-level genome assemblies of Korean endemic species Abeliophyllum distichum and Forsythia ovata (Oleaceae).</title>
        <authorList>
            <person name="Jang H."/>
        </authorList>
    </citation>
    <scope>NUCLEOTIDE SEQUENCE [LARGE SCALE GENOMIC DNA]</scope>
</reference>
<dbReference type="Pfam" id="PF01535">
    <property type="entry name" value="PPR"/>
    <property type="match status" value="3"/>
</dbReference>
<evidence type="ECO:0000259" key="4">
    <source>
        <dbReference type="Pfam" id="PF23276"/>
    </source>
</evidence>
<dbReference type="PROSITE" id="PS51375">
    <property type="entry name" value="PPR"/>
    <property type="match status" value="12"/>
</dbReference>
<dbReference type="Gene3D" id="1.25.40.10">
    <property type="entry name" value="Tetratricopeptide repeat domain"/>
    <property type="match status" value="8"/>
</dbReference>
<evidence type="ECO:0000256" key="3">
    <source>
        <dbReference type="PROSITE-ProRule" id="PRU00708"/>
    </source>
</evidence>
<evidence type="ECO:0000313" key="5">
    <source>
        <dbReference type="EMBL" id="KAL2465450.1"/>
    </source>
</evidence>
<evidence type="ECO:0000313" key="6">
    <source>
        <dbReference type="Proteomes" id="UP001604336"/>
    </source>
</evidence>
<dbReference type="InterPro" id="IPR057027">
    <property type="entry name" value="TPR_mt"/>
</dbReference>
<keyword evidence="6" id="KW-1185">Reference proteome</keyword>
<evidence type="ECO:0000256" key="2">
    <source>
        <dbReference type="ARBA" id="ARBA00022737"/>
    </source>
</evidence>
<proteinExistence type="inferred from homology"/>
<comment type="caution">
    <text evidence="5">The sequence shown here is derived from an EMBL/GenBank/DDBJ whole genome shotgun (WGS) entry which is preliminary data.</text>
</comment>
<protein>
    <submittedName>
        <fullName evidence="5">Pentatricopeptide repeat-containing protein</fullName>
    </submittedName>
</protein>